<feature type="signal peptide" evidence="1">
    <location>
        <begin position="1"/>
        <end position="23"/>
    </location>
</feature>
<evidence type="ECO:0000313" key="3">
    <source>
        <dbReference type="Proteomes" id="UP000013173"/>
    </source>
</evidence>
<dbReference type="Proteomes" id="UP000013173">
    <property type="component" value="Unassembled WGS sequence"/>
</dbReference>
<evidence type="ECO:0000256" key="1">
    <source>
        <dbReference type="SAM" id="SignalP"/>
    </source>
</evidence>
<dbReference type="OrthoDB" id="6691882at2"/>
<dbReference type="PROSITE" id="PS51257">
    <property type="entry name" value="PROKAR_LIPOPROTEIN"/>
    <property type="match status" value="1"/>
</dbReference>
<dbReference type="PATRIC" id="fig|1217706.3.peg.318"/>
<organism evidence="2 3">
    <name type="scientific">Acinetobacter vivianii</name>
    <dbReference type="NCBI Taxonomy" id="1776742"/>
    <lineage>
        <taxon>Bacteria</taxon>
        <taxon>Pseudomonadati</taxon>
        <taxon>Pseudomonadota</taxon>
        <taxon>Gammaproteobacteria</taxon>
        <taxon>Moraxellales</taxon>
        <taxon>Moraxellaceae</taxon>
        <taxon>Acinetobacter</taxon>
    </lineage>
</organism>
<evidence type="ECO:0000313" key="2">
    <source>
        <dbReference type="EMBL" id="ENX23732.1"/>
    </source>
</evidence>
<dbReference type="AlphaFoldDB" id="N9Q9W0"/>
<protein>
    <recommendedName>
        <fullName evidence="4">DUF2846 domain-containing protein</fullName>
    </recommendedName>
</protein>
<dbReference type="RefSeq" id="WP_005255415.1">
    <property type="nucleotide sequence ID" value="NZ_BMDR01000006.1"/>
</dbReference>
<evidence type="ECO:0008006" key="4">
    <source>
        <dbReference type="Google" id="ProtNLM"/>
    </source>
</evidence>
<keyword evidence="1" id="KW-0732">Signal</keyword>
<dbReference type="GeneID" id="303684495"/>
<proteinExistence type="predicted"/>
<comment type="caution">
    <text evidence="2">The sequence shown here is derived from an EMBL/GenBank/DDBJ whole genome shotgun (WGS) entry which is preliminary data.</text>
</comment>
<name>N9Q9W0_9GAMM</name>
<dbReference type="EMBL" id="APRW01000008">
    <property type="protein sequence ID" value="ENX23732.1"/>
    <property type="molecule type" value="Genomic_DNA"/>
</dbReference>
<reference evidence="2 3" key="1">
    <citation type="submission" date="2013-02" db="EMBL/GenBank/DDBJ databases">
        <title>The Genome Sequence of Acinetobacter sp. NIPH 2168.</title>
        <authorList>
            <consortium name="The Broad Institute Genome Sequencing Platform"/>
            <consortium name="The Broad Institute Genome Sequencing Center for Infectious Disease"/>
            <person name="Cerqueira G."/>
            <person name="Feldgarden M."/>
            <person name="Courvalin P."/>
            <person name="Perichon B."/>
            <person name="Grillot-Courvalin C."/>
            <person name="Clermont D."/>
            <person name="Rocha E."/>
            <person name="Yoon E.-J."/>
            <person name="Nemec A."/>
            <person name="Walker B."/>
            <person name="Young S.K."/>
            <person name="Zeng Q."/>
            <person name="Gargeya S."/>
            <person name="Fitzgerald M."/>
            <person name="Haas B."/>
            <person name="Abouelleil A."/>
            <person name="Alvarado L."/>
            <person name="Arachchi H.M."/>
            <person name="Berlin A.M."/>
            <person name="Chapman S.B."/>
            <person name="Dewar J."/>
            <person name="Goldberg J."/>
            <person name="Griggs A."/>
            <person name="Gujja S."/>
            <person name="Hansen M."/>
            <person name="Howarth C."/>
            <person name="Imamovic A."/>
            <person name="Larimer J."/>
            <person name="McCowan C."/>
            <person name="Murphy C."/>
            <person name="Neiman D."/>
            <person name="Pearson M."/>
            <person name="Priest M."/>
            <person name="Roberts A."/>
            <person name="Saif S."/>
            <person name="Shea T."/>
            <person name="Sisk P."/>
            <person name="Sykes S."/>
            <person name="Wortman J."/>
            <person name="Nusbaum C."/>
            <person name="Birren B."/>
        </authorList>
    </citation>
    <scope>NUCLEOTIDE SEQUENCE [LARGE SCALE GENOMIC DNA]</scope>
    <source>
        <strain evidence="2 3">NIPH 2168</strain>
    </source>
</reference>
<feature type="chain" id="PRO_5004149819" description="DUF2846 domain-containing protein" evidence="1">
    <location>
        <begin position="24"/>
        <end position="146"/>
    </location>
</feature>
<gene>
    <name evidence="2" type="ORF">F892_00334</name>
</gene>
<accession>N9Q9W0</accession>
<keyword evidence="3" id="KW-1185">Reference proteome</keyword>
<sequence length="146" mass="15956">MTFKKVFALLTAIPLGLAGCAGIGPNATYYMGATSFHYDDSYHAYRIELNGQRVGGGDGKSVITSPIKVGSQTVTWKDSNTGELHTAKNQLVISKEQLKGKKYLALHMYPDDTVEITTSNDLPDPTEKGLAWMEKQRSMGIKRGSK</sequence>
<dbReference type="HOGENOM" id="CLU_1850842_0_0_6"/>